<dbReference type="AlphaFoldDB" id="R7ZVJ5"/>
<dbReference type="Proteomes" id="UP000013909">
    <property type="component" value="Unassembled WGS sequence"/>
</dbReference>
<dbReference type="EMBL" id="AQHR01000041">
    <property type="protein sequence ID" value="EON78155.1"/>
    <property type="molecule type" value="Genomic_DNA"/>
</dbReference>
<evidence type="ECO:0000313" key="1">
    <source>
        <dbReference type="EMBL" id="EON78155.1"/>
    </source>
</evidence>
<proteinExistence type="predicted"/>
<gene>
    <name evidence="1" type="ORF">ADIS_1352</name>
</gene>
<keyword evidence="2" id="KW-1185">Reference proteome</keyword>
<reference evidence="1 2" key="1">
    <citation type="submission" date="2013-02" db="EMBL/GenBank/DDBJ databases">
        <title>A novel strain isolated from Lonar lake, Maharashtra, India.</title>
        <authorList>
            <person name="Singh A."/>
        </authorList>
    </citation>
    <scope>NUCLEOTIDE SEQUENCE [LARGE SCALE GENOMIC DNA]</scope>
    <source>
        <strain evidence="1 2">AK24</strain>
    </source>
</reference>
<protein>
    <submittedName>
        <fullName evidence="1">Uncharacterized protein</fullName>
    </submittedName>
</protein>
<organism evidence="1 2">
    <name type="scientific">Lunatimonas lonarensis</name>
    <dbReference type="NCBI Taxonomy" id="1232681"/>
    <lineage>
        <taxon>Bacteria</taxon>
        <taxon>Pseudomonadati</taxon>
        <taxon>Bacteroidota</taxon>
        <taxon>Cytophagia</taxon>
        <taxon>Cytophagales</taxon>
        <taxon>Cyclobacteriaceae</taxon>
    </lineage>
</organism>
<dbReference type="OrthoDB" id="978748at2"/>
<name>R7ZVJ5_9BACT</name>
<comment type="caution">
    <text evidence="1">The sequence shown here is derived from an EMBL/GenBank/DDBJ whole genome shotgun (WGS) entry which is preliminary data.</text>
</comment>
<dbReference type="STRING" id="1232681.ADIS_1352"/>
<sequence>MELPSLNDLKKELLSKEEKELVGLLLELAKFNKDNKALLYFKLYEQHEPGLFLREALAELQTAFMKGYSGNYHTAKKSAQSARRTLNKLLSFSKDKTTHVELLIAFCQSLREYGYLGFRHPVIENLYRQQLKKLEKVLGTLHEDVQYDYQAVLEELSVGFRW</sequence>
<evidence type="ECO:0000313" key="2">
    <source>
        <dbReference type="Proteomes" id="UP000013909"/>
    </source>
</evidence>
<accession>R7ZVJ5</accession>
<dbReference type="RefSeq" id="WP_010853496.1">
    <property type="nucleotide sequence ID" value="NZ_AQHR01000041.1"/>
</dbReference>